<evidence type="ECO:0000259" key="3">
    <source>
        <dbReference type="Pfam" id="PF07883"/>
    </source>
</evidence>
<dbReference type="InterPro" id="IPR013096">
    <property type="entry name" value="Cupin_2"/>
</dbReference>
<dbReference type="CDD" id="cd02209">
    <property type="entry name" value="cupin_XRE_C"/>
    <property type="match status" value="1"/>
</dbReference>
<dbReference type="SUPFAM" id="SSF51182">
    <property type="entry name" value="RmlC-like cupins"/>
    <property type="match status" value="2"/>
</dbReference>
<organism evidence="4 5">
    <name type="scientific">Mucilaginibacter calamicampi</name>
    <dbReference type="NCBI Taxonomy" id="1302352"/>
    <lineage>
        <taxon>Bacteria</taxon>
        <taxon>Pseudomonadati</taxon>
        <taxon>Bacteroidota</taxon>
        <taxon>Sphingobacteriia</taxon>
        <taxon>Sphingobacteriales</taxon>
        <taxon>Sphingobacteriaceae</taxon>
        <taxon>Mucilaginibacter</taxon>
    </lineage>
</organism>
<protein>
    <submittedName>
        <fullName evidence="4">Cupin domain-containing protein</fullName>
    </submittedName>
</protein>
<evidence type="ECO:0000256" key="2">
    <source>
        <dbReference type="SAM" id="SignalP"/>
    </source>
</evidence>
<name>A0ABW2Z166_9SPHI</name>
<dbReference type="Proteomes" id="UP001596958">
    <property type="component" value="Unassembled WGS sequence"/>
</dbReference>
<dbReference type="InterPro" id="IPR014710">
    <property type="entry name" value="RmlC-like_jellyroll"/>
</dbReference>
<dbReference type="Gene3D" id="2.60.120.10">
    <property type="entry name" value="Jelly Rolls"/>
    <property type="match status" value="1"/>
</dbReference>
<dbReference type="RefSeq" id="WP_377102594.1">
    <property type="nucleotide sequence ID" value="NZ_JBHTHU010000022.1"/>
</dbReference>
<proteinExistence type="predicted"/>
<dbReference type="InterPro" id="IPR051610">
    <property type="entry name" value="GPI/OXD"/>
</dbReference>
<dbReference type="EMBL" id="JBHTHU010000022">
    <property type="protein sequence ID" value="MFD0752239.1"/>
    <property type="molecule type" value="Genomic_DNA"/>
</dbReference>
<comment type="caution">
    <text evidence="4">The sequence shown here is derived from an EMBL/GenBank/DDBJ whole genome shotgun (WGS) entry which is preliminary data.</text>
</comment>
<gene>
    <name evidence="4" type="ORF">ACFQZS_18945</name>
</gene>
<dbReference type="Pfam" id="PF07883">
    <property type="entry name" value="Cupin_2"/>
    <property type="match status" value="1"/>
</dbReference>
<evidence type="ECO:0000313" key="5">
    <source>
        <dbReference type="Proteomes" id="UP001596958"/>
    </source>
</evidence>
<sequence length="260" mass="28577">MKKLFLAVCLLATTSAMAAIDSLHAAVYKLSNSKVQKVGVLEKRLVASGPTLDIKQFDVYVNTLPAGKKYTSTNADSKFEQLIVVKSGTIKLTVGDSSKTVGPGSLALVLAGDKMTFENNTMGPVSWYAMSYKTKLEDIKRGHDAGPSFIKDWNALKVTKTGKGETRNVYDRPTTMFERFDVHATVLNNGFNSHDPHTHRAEELILMIDGECQFQIGQEKFMAQNGDAVLMGSKVLHAAQNIGSKPCGYYAIQWHLLKKD</sequence>
<keyword evidence="5" id="KW-1185">Reference proteome</keyword>
<accession>A0ABW2Z166</accession>
<feature type="signal peptide" evidence="2">
    <location>
        <begin position="1"/>
        <end position="18"/>
    </location>
</feature>
<reference evidence="5" key="1">
    <citation type="journal article" date="2019" name="Int. J. Syst. Evol. Microbiol.">
        <title>The Global Catalogue of Microorganisms (GCM) 10K type strain sequencing project: providing services to taxonomists for standard genome sequencing and annotation.</title>
        <authorList>
            <consortium name="The Broad Institute Genomics Platform"/>
            <consortium name="The Broad Institute Genome Sequencing Center for Infectious Disease"/>
            <person name="Wu L."/>
            <person name="Ma J."/>
        </authorList>
    </citation>
    <scope>NUCLEOTIDE SEQUENCE [LARGE SCALE GENOMIC DNA]</scope>
    <source>
        <strain evidence="5">CCUG 63418</strain>
    </source>
</reference>
<keyword evidence="1" id="KW-0479">Metal-binding</keyword>
<dbReference type="InterPro" id="IPR011051">
    <property type="entry name" value="RmlC_Cupin_sf"/>
</dbReference>
<dbReference type="PANTHER" id="PTHR35848:SF6">
    <property type="entry name" value="CUPIN TYPE-2 DOMAIN-CONTAINING PROTEIN"/>
    <property type="match status" value="1"/>
</dbReference>
<dbReference type="PANTHER" id="PTHR35848">
    <property type="entry name" value="OXALATE-BINDING PROTEIN"/>
    <property type="match status" value="1"/>
</dbReference>
<feature type="domain" description="Cupin type-2" evidence="3">
    <location>
        <begin position="189"/>
        <end position="251"/>
    </location>
</feature>
<evidence type="ECO:0000256" key="1">
    <source>
        <dbReference type="ARBA" id="ARBA00022723"/>
    </source>
</evidence>
<evidence type="ECO:0000313" key="4">
    <source>
        <dbReference type="EMBL" id="MFD0752239.1"/>
    </source>
</evidence>
<keyword evidence="2" id="KW-0732">Signal</keyword>
<feature type="chain" id="PRO_5046675538" evidence="2">
    <location>
        <begin position="19"/>
        <end position="260"/>
    </location>
</feature>